<feature type="transmembrane region" description="Helical" evidence="1">
    <location>
        <begin position="133"/>
        <end position="154"/>
    </location>
</feature>
<evidence type="ECO:0000259" key="2">
    <source>
        <dbReference type="Pfam" id="PF04892"/>
    </source>
</evidence>
<dbReference type="InterPro" id="IPR006976">
    <property type="entry name" value="VanZ-like"/>
</dbReference>
<dbReference type="Pfam" id="PF04892">
    <property type="entry name" value="VanZ"/>
    <property type="match status" value="1"/>
</dbReference>
<keyword evidence="1" id="KW-0472">Membrane</keyword>
<sequence>MKLRITRVALWGLVLLCMAFIFYMSAKPAQQSSQVSGQFIRSVAAAVTPDFSALSEDEQDAVVESFQHVVRKGAHFSIYLLLGVLCLLAMLTHRVKPGVRIGISLGICLLYAASDELHQLFIDGRSGQVSDVLLDFCGSAAGVLLTAGLAALVCRHLRKRTSPVSS</sequence>
<reference evidence="3 4" key="1">
    <citation type="submission" date="2024-03" db="EMBL/GenBank/DDBJ databases">
        <title>Human intestinal bacterial collection.</title>
        <authorList>
            <person name="Pauvert C."/>
            <person name="Hitch T.C.A."/>
            <person name="Clavel T."/>
        </authorList>
    </citation>
    <scope>NUCLEOTIDE SEQUENCE [LARGE SCALE GENOMIC DNA]</scope>
    <source>
        <strain evidence="3 4">CLA-JM-H44</strain>
    </source>
</reference>
<dbReference type="NCBIfam" id="NF037970">
    <property type="entry name" value="vanZ_1"/>
    <property type="match status" value="1"/>
</dbReference>
<comment type="caution">
    <text evidence="3">The sequence shown here is derived from an EMBL/GenBank/DDBJ whole genome shotgun (WGS) entry which is preliminary data.</text>
</comment>
<name>A0ABV1E2G7_9FIRM</name>
<dbReference type="EMBL" id="JBBMFD010000027">
    <property type="protein sequence ID" value="MEQ2441505.1"/>
    <property type="molecule type" value="Genomic_DNA"/>
</dbReference>
<accession>A0ABV1E2G7</accession>
<gene>
    <name evidence="3" type="ORF">WMO26_11770</name>
</gene>
<keyword evidence="4" id="KW-1185">Reference proteome</keyword>
<evidence type="ECO:0000313" key="4">
    <source>
        <dbReference type="Proteomes" id="UP001489509"/>
    </source>
</evidence>
<protein>
    <submittedName>
        <fullName evidence="3">VanZ family protein</fullName>
    </submittedName>
</protein>
<proteinExistence type="predicted"/>
<dbReference type="InterPro" id="IPR016747">
    <property type="entry name" value="Phosphotransbutyrylase"/>
</dbReference>
<keyword evidence="1" id="KW-0812">Transmembrane</keyword>
<feature type="transmembrane region" description="Helical" evidence="1">
    <location>
        <begin position="98"/>
        <end position="113"/>
    </location>
</feature>
<dbReference type="PIRSF" id="PIRSF019083">
    <property type="entry name" value="UCP019083_VanZ"/>
    <property type="match status" value="1"/>
</dbReference>
<organism evidence="3 4">
    <name type="scientific">Solibaculum intestinale</name>
    <dbReference type="NCBI Taxonomy" id="3133165"/>
    <lineage>
        <taxon>Bacteria</taxon>
        <taxon>Bacillati</taxon>
        <taxon>Bacillota</taxon>
        <taxon>Clostridia</taxon>
        <taxon>Eubacteriales</taxon>
        <taxon>Oscillospiraceae</taxon>
        <taxon>Solibaculum</taxon>
    </lineage>
</organism>
<dbReference type="Proteomes" id="UP001489509">
    <property type="component" value="Unassembled WGS sequence"/>
</dbReference>
<feature type="transmembrane region" description="Helical" evidence="1">
    <location>
        <begin position="73"/>
        <end position="91"/>
    </location>
</feature>
<evidence type="ECO:0000256" key="1">
    <source>
        <dbReference type="SAM" id="Phobius"/>
    </source>
</evidence>
<dbReference type="RefSeq" id="WP_349220629.1">
    <property type="nucleotide sequence ID" value="NZ_JBBMFD010000027.1"/>
</dbReference>
<keyword evidence="1" id="KW-1133">Transmembrane helix</keyword>
<feature type="domain" description="VanZ-like" evidence="2">
    <location>
        <begin position="11"/>
        <end position="146"/>
    </location>
</feature>
<evidence type="ECO:0000313" key="3">
    <source>
        <dbReference type="EMBL" id="MEQ2441505.1"/>
    </source>
</evidence>